<evidence type="ECO:0000313" key="1">
    <source>
        <dbReference type="EMBL" id="CAF87729.1"/>
    </source>
</evidence>
<protein>
    <submittedName>
        <fullName evidence="1">(spotted green pufferfish) hypothetical protein</fullName>
    </submittedName>
</protein>
<dbReference type="EMBL" id="CAAE01003097">
    <property type="protein sequence ID" value="CAF87729.1"/>
    <property type="molecule type" value="Genomic_DNA"/>
</dbReference>
<sequence length="24" mass="2655">SQCWANGLAGLIMSERNYTGPRET</sequence>
<accession>Q4THA3</accession>
<organism evidence="1">
    <name type="scientific">Tetraodon nigroviridis</name>
    <name type="common">Spotted green pufferfish</name>
    <name type="synonym">Chelonodon nigroviridis</name>
    <dbReference type="NCBI Taxonomy" id="99883"/>
    <lineage>
        <taxon>Eukaryota</taxon>
        <taxon>Metazoa</taxon>
        <taxon>Chordata</taxon>
        <taxon>Craniata</taxon>
        <taxon>Vertebrata</taxon>
        <taxon>Euteleostomi</taxon>
        <taxon>Actinopterygii</taxon>
        <taxon>Neopterygii</taxon>
        <taxon>Teleostei</taxon>
        <taxon>Neoteleostei</taxon>
        <taxon>Acanthomorphata</taxon>
        <taxon>Eupercaria</taxon>
        <taxon>Tetraodontiformes</taxon>
        <taxon>Tetradontoidea</taxon>
        <taxon>Tetraodontidae</taxon>
        <taxon>Tetraodon</taxon>
    </lineage>
</organism>
<name>Q4THA3_TETNG</name>
<dbReference type="KEGG" id="tng:GSTEN00000669G001"/>
<proteinExistence type="predicted"/>
<feature type="non-terminal residue" evidence="1">
    <location>
        <position position="1"/>
    </location>
</feature>
<comment type="caution">
    <text evidence="1">The sequence shown here is derived from an EMBL/GenBank/DDBJ whole genome shotgun (WGS) entry which is preliminary data.</text>
</comment>
<reference evidence="1" key="1">
    <citation type="journal article" date="2004" name="Nature">
        <title>Genome duplication in the teleost fish Tetraodon nigroviridis reveals the early vertebrate proto-karyotype.</title>
        <authorList>
            <person name="Jaillon O."/>
            <person name="Aury J.-M."/>
            <person name="Brunet F."/>
            <person name="Petit J.-L."/>
            <person name="Stange-Thomann N."/>
            <person name="Mauceli E."/>
            <person name="Bouneau L."/>
            <person name="Fischer C."/>
            <person name="Ozouf-Costaz C."/>
            <person name="Bernot A."/>
            <person name="Nicaud S."/>
            <person name="Jaffe D."/>
            <person name="Fisher S."/>
            <person name="Lutfalla G."/>
            <person name="Dossat C."/>
            <person name="Segurens B."/>
            <person name="Dasilva C."/>
            <person name="Salanoubat M."/>
            <person name="Levy M."/>
            <person name="Boudet N."/>
            <person name="Castellano S."/>
            <person name="Anthouard V."/>
            <person name="Jubin C."/>
            <person name="Castelli V."/>
            <person name="Katinka M."/>
            <person name="Vacherie B."/>
            <person name="Biemont C."/>
            <person name="Skalli Z."/>
            <person name="Cattolico L."/>
            <person name="Poulain J."/>
            <person name="De Berardinis V."/>
            <person name="Cruaud C."/>
            <person name="Duprat S."/>
            <person name="Brottier P."/>
            <person name="Coutanceau J.-P."/>
            <person name="Gouzy J."/>
            <person name="Parra G."/>
            <person name="Lardier G."/>
            <person name="Chapple C."/>
            <person name="McKernan K.J."/>
            <person name="McEwan P."/>
            <person name="Bosak S."/>
            <person name="Kellis M."/>
            <person name="Volff J.-N."/>
            <person name="Guigo R."/>
            <person name="Zody M.C."/>
            <person name="Mesirov J."/>
            <person name="Lindblad-Toh K."/>
            <person name="Birren B."/>
            <person name="Nusbaum C."/>
            <person name="Kahn D."/>
            <person name="Robinson-Rechavi M."/>
            <person name="Laudet V."/>
            <person name="Schachter V."/>
            <person name="Quetier F."/>
            <person name="Saurin W."/>
            <person name="Scarpelli C."/>
            <person name="Wincker P."/>
            <person name="Lander E.S."/>
            <person name="Weissenbach J."/>
            <person name="Roest Crollius H."/>
        </authorList>
    </citation>
    <scope>NUCLEOTIDE SEQUENCE [LARGE SCALE GENOMIC DNA]</scope>
</reference>
<gene>
    <name evidence="1" type="ORF">GSTENG00000669001</name>
</gene>
<dbReference type="AlphaFoldDB" id="Q4THA3"/>
<reference evidence="1" key="2">
    <citation type="submission" date="2004-02" db="EMBL/GenBank/DDBJ databases">
        <authorList>
            <consortium name="Genoscope"/>
            <consortium name="Whitehead Institute Centre for Genome Research"/>
        </authorList>
    </citation>
    <scope>NUCLEOTIDE SEQUENCE</scope>
</reference>